<reference evidence="2 3" key="1">
    <citation type="submission" date="2018-12" db="EMBL/GenBank/DDBJ databases">
        <title>Genome Sequence of Candidatus Viridilinea halotolerans isolated from saline sulfide-rich spring.</title>
        <authorList>
            <person name="Grouzdev D.S."/>
            <person name="Burganskaya E.I."/>
            <person name="Krutkina M.S."/>
            <person name="Sukhacheva M.V."/>
            <person name="Gorlenko V.M."/>
        </authorList>
    </citation>
    <scope>NUCLEOTIDE SEQUENCE [LARGE SCALE GENOMIC DNA]</scope>
    <source>
        <strain evidence="2">Chok-6</strain>
    </source>
</reference>
<proteinExistence type="predicted"/>
<organism evidence="2 3">
    <name type="scientific">Candidatus Viridilinea halotolerans</name>
    <dbReference type="NCBI Taxonomy" id="2491704"/>
    <lineage>
        <taxon>Bacteria</taxon>
        <taxon>Bacillati</taxon>
        <taxon>Chloroflexota</taxon>
        <taxon>Chloroflexia</taxon>
        <taxon>Chloroflexales</taxon>
        <taxon>Chloroflexineae</taxon>
        <taxon>Oscillochloridaceae</taxon>
        <taxon>Candidatus Viridilinea</taxon>
    </lineage>
</organism>
<dbReference type="InterPro" id="IPR012337">
    <property type="entry name" value="RNaseH-like_sf"/>
</dbReference>
<evidence type="ECO:0000259" key="1">
    <source>
        <dbReference type="Pfam" id="PF01609"/>
    </source>
</evidence>
<name>A0A426TR86_9CHLR</name>
<evidence type="ECO:0000313" key="3">
    <source>
        <dbReference type="Proteomes" id="UP000280307"/>
    </source>
</evidence>
<evidence type="ECO:0000313" key="2">
    <source>
        <dbReference type="EMBL" id="RRR65938.1"/>
    </source>
</evidence>
<comment type="caution">
    <text evidence="2">The sequence shown here is derived from an EMBL/GenBank/DDBJ whole genome shotgun (WGS) entry which is preliminary data.</text>
</comment>
<dbReference type="PANTHER" id="PTHR33258">
    <property type="entry name" value="TRANSPOSASE INSL FOR INSERTION SEQUENCE ELEMENT IS186A-RELATED"/>
    <property type="match status" value="1"/>
</dbReference>
<feature type="domain" description="Transposase IS4-like" evidence="1">
    <location>
        <begin position="9"/>
        <end position="69"/>
    </location>
</feature>
<dbReference type="GO" id="GO:0003677">
    <property type="term" value="F:DNA binding"/>
    <property type="evidence" value="ECO:0007669"/>
    <property type="project" value="InterPro"/>
</dbReference>
<dbReference type="GO" id="GO:0006313">
    <property type="term" value="P:DNA transposition"/>
    <property type="evidence" value="ECO:0007669"/>
    <property type="project" value="InterPro"/>
</dbReference>
<dbReference type="GO" id="GO:0004803">
    <property type="term" value="F:transposase activity"/>
    <property type="evidence" value="ECO:0007669"/>
    <property type="project" value="InterPro"/>
</dbReference>
<dbReference type="Proteomes" id="UP000280307">
    <property type="component" value="Unassembled WGS sequence"/>
</dbReference>
<dbReference type="InterPro" id="IPR002559">
    <property type="entry name" value="Transposase_11"/>
</dbReference>
<dbReference type="PANTHER" id="PTHR33258:SF1">
    <property type="entry name" value="TRANSPOSASE INSL FOR INSERTION SEQUENCE ELEMENT IS186A-RELATED"/>
    <property type="match status" value="1"/>
</dbReference>
<protein>
    <submittedName>
        <fullName evidence="2">IS4/IS5 family transposase</fullName>
    </submittedName>
</protein>
<gene>
    <name evidence="2" type="ORF">EI684_21700</name>
</gene>
<dbReference type="Pfam" id="PF01609">
    <property type="entry name" value="DDE_Tnp_1"/>
    <property type="match status" value="1"/>
</dbReference>
<accession>A0A426TR86</accession>
<dbReference type="AlphaFoldDB" id="A0A426TR86"/>
<dbReference type="Gene3D" id="3.90.350.10">
    <property type="entry name" value="Transposase Inhibitor Protein From Tn5, Chain A, domain 1"/>
    <property type="match status" value="1"/>
</dbReference>
<dbReference type="EMBL" id="RSAS01000896">
    <property type="protein sequence ID" value="RRR65938.1"/>
    <property type="molecule type" value="Genomic_DNA"/>
</dbReference>
<sequence length="157" mass="18512">MLANWILLVTTLDAKAWPAEAVTRLYRARWQIELLFKRMKQLLRTHRVRCKRPAMAEATVRALLVAWVLQERLAETLREAMEGDGQWQVSSWRVCQLSLETLRQEVLGTWTRERLRACVSRLVRFLCNSPRKRSQQETQIRAWLTSFEGMKLSEEAV</sequence>
<dbReference type="SUPFAM" id="SSF53098">
    <property type="entry name" value="Ribonuclease H-like"/>
    <property type="match status" value="1"/>
</dbReference>